<dbReference type="InterPro" id="IPR000456">
    <property type="entry name" value="Ribosomal_bL17"/>
</dbReference>
<accession>A0A9D1TRW7</accession>
<dbReference type="GO" id="GO:0006412">
    <property type="term" value="P:translation"/>
    <property type="evidence" value="ECO:0007669"/>
    <property type="project" value="InterPro"/>
</dbReference>
<protein>
    <recommendedName>
        <fullName evidence="4 6">50S ribosomal protein L17</fullName>
    </recommendedName>
</protein>
<dbReference type="NCBIfam" id="TIGR00059">
    <property type="entry name" value="L17"/>
    <property type="match status" value="1"/>
</dbReference>
<comment type="caution">
    <text evidence="7">The sequence shown here is derived from an EMBL/GenBank/DDBJ whole genome shotgun (WGS) entry which is preliminary data.</text>
</comment>
<evidence type="ECO:0000256" key="6">
    <source>
        <dbReference type="RuleBase" id="RU000661"/>
    </source>
</evidence>
<evidence type="ECO:0000256" key="5">
    <source>
        <dbReference type="RuleBase" id="RU000660"/>
    </source>
</evidence>
<dbReference type="Gene3D" id="3.90.1030.10">
    <property type="entry name" value="Ribosomal protein L17"/>
    <property type="match status" value="1"/>
</dbReference>
<name>A0A9D1TRW7_9FIRM</name>
<dbReference type="PANTHER" id="PTHR14413:SF16">
    <property type="entry name" value="LARGE RIBOSOMAL SUBUNIT PROTEIN BL17M"/>
    <property type="match status" value="1"/>
</dbReference>
<dbReference type="AlphaFoldDB" id="A0A9D1TRW7"/>
<proteinExistence type="inferred from homology"/>
<evidence type="ECO:0000256" key="4">
    <source>
        <dbReference type="ARBA" id="ARBA00035494"/>
    </source>
</evidence>
<keyword evidence="3 5" id="KW-0687">Ribonucleoprotein</keyword>
<dbReference type="Proteomes" id="UP000823990">
    <property type="component" value="Unassembled WGS sequence"/>
</dbReference>
<reference evidence="7" key="2">
    <citation type="submission" date="2021-04" db="EMBL/GenBank/DDBJ databases">
        <authorList>
            <person name="Gilroy R."/>
        </authorList>
    </citation>
    <scope>NUCLEOTIDE SEQUENCE</scope>
    <source>
        <strain evidence="7">12435</strain>
    </source>
</reference>
<dbReference type="GO" id="GO:0003735">
    <property type="term" value="F:structural constituent of ribosome"/>
    <property type="evidence" value="ECO:0007669"/>
    <property type="project" value="InterPro"/>
</dbReference>
<dbReference type="EMBL" id="DXHS01000076">
    <property type="protein sequence ID" value="HIW02647.1"/>
    <property type="molecule type" value="Genomic_DNA"/>
</dbReference>
<dbReference type="InterPro" id="IPR036373">
    <property type="entry name" value="Ribosomal_bL17_sf"/>
</dbReference>
<dbReference type="GO" id="GO:0022625">
    <property type="term" value="C:cytosolic large ribosomal subunit"/>
    <property type="evidence" value="ECO:0007669"/>
    <property type="project" value="TreeGrafter"/>
</dbReference>
<evidence type="ECO:0000313" key="7">
    <source>
        <dbReference type="EMBL" id="HIW02647.1"/>
    </source>
</evidence>
<sequence length="178" mass="20479">MMENRKLGKATDKRMALLRSQVTDLLWHGRIETTVDRAKEVQKMAEKLLTKAINSYKDTVKKVETRQRKKKDKKGNVTVEEYKIELINDGPTKLAARRAIMAVVYERKEQKGFSESKSAYRVRAGRINHPLVEKIFNEYAPKYDERATETGTKGGYTRVLKNGFRRGDAAEMAIIELV</sequence>
<dbReference type="Pfam" id="PF01196">
    <property type="entry name" value="Ribosomal_L17"/>
    <property type="match status" value="1"/>
</dbReference>
<evidence type="ECO:0000313" key="8">
    <source>
        <dbReference type="Proteomes" id="UP000823990"/>
    </source>
</evidence>
<organism evidence="7 8">
    <name type="scientific">Candidatus Protoclostridium stercorigallinarum</name>
    <dbReference type="NCBI Taxonomy" id="2838741"/>
    <lineage>
        <taxon>Bacteria</taxon>
        <taxon>Bacillati</taxon>
        <taxon>Bacillota</taxon>
        <taxon>Clostridia</taxon>
        <taxon>Candidatus Protoclostridium</taxon>
    </lineage>
</organism>
<keyword evidence="2 5" id="KW-0689">Ribosomal protein</keyword>
<reference evidence="7" key="1">
    <citation type="journal article" date="2021" name="PeerJ">
        <title>Extensive microbial diversity within the chicken gut microbiome revealed by metagenomics and culture.</title>
        <authorList>
            <person name="Gilroy R."/>
            <person name="Ravi A."/>
            <person name="Getino M."/>
            <person name="Pursley I."/>
            <person name="Horton D.L."/>
            <person name="Alikhan N.F."/>
            <person name="Baker D."/>
            <person name="Gharbi K."/>
            <person name="Hall N."/>
            <person name="Watson M."/>
            <person name="Adriaenssens E.M."/>
            <person name="Foster-Nyarko E."/>
            <person name="Jarju S."/>
            <person name="Secka A."/>
            <person name="Antonio M."/>
            <person name="Oren A."/>
            <person name="Chaudhuri R.R."/>
            <person name="La Ragione R."/>
            <person name="Hildebrand F."/>
            <person name="Pallen M.J."/>
        </authorList>
    </citation>
    <scope>NUCLEOTIDE SEQUENCE</scope>
    <source>
        <strain evidence="7">12435</strain>
    </source>
</reference>
<comment type="similarity">
    <text evidence="1 5">Belongs to the bacterial ribosomal protein bL17 family.</text>
</comment>
<evidence type="ECO:0000256" key="1">
    <source>
        <dbReference type="ARBA" id="ARBA00008777"/>
    </source>
</evidence>
<evidence type="ECO:0000256" key="2">
    <source>
        <dbReference type="ARBA" id="ARBA00022980"/>
    </source>
</evidence>
<evidence type="ECO:0000256" key="3">
    <source>
        <dbReference type="ARBA" id="ARBA00023274"/>
    </source>
</evidence>
<gene>
    <name evidence="7" type="primary">rplQ</name>
    <name evidence="7" type="ORF">H9892_04845</name>
</gene>
<dbReference type="SUPFAM" id="SSF64263">
    <property type="entry name" value="Prokaryotic ribosomal protein L17"/>
    <property type="match status" value="1"/>
</dbReference>
<dbReference type="PANTHER" id="PTHR14413">
    <property type="entry name" value="RIBOSOMAL PROTEIN L17"/>
    <property type="match status" value="1"/>
</dbReference>